<dbReference type="RefSeq" id="WP_320384993.1">
    <property type="nucleotide sequence ID" value="NZ_JAROCA020000002.1"/>
</dbReference>
<dbReference type="Proteomes" id="UP001228376">
    <property type="component" value="Unassembled WGS sequence"/>
</dbReference>
<feature type="transmembrane region" description="Helical" evidence="1">
    <location>
        <begin position="12"/>
        <end position="41"/>
    </location>
</feature>
<keyword evidence="1" id="KW-0812">Transmembrane</keyword>
<organism evidence="2 3">
    <name type="scientific">Tigheibacillus jepli</name>
    <dbReference type="NCBI Taxonomy" id="3035914"/>
    <lineage>
        <taxon>Bacteria</taxon>
        <taxon>Bacillati</taxon>
        <taxon>Bacillota</taxon>
        <taxon>Bacilli</taxon>
        <taxon>Bacillales</taxon>
        <taxon>Bacillaceae</taxon>
        <taxon>Tigheibacillus</taxon>
    </lineage>
</organism>
<evidence type="ECO:0000256" key="1">
    <source>
        <dbReference type="SAM" id="Phobius"/>
    </source>
</evidence>
<gene>
    <name evidence="2" type="ORF">P5G51_015470</name>
</gene>
<keyword evidence="1" id="KW-0472">Membrane</keyword>
<accession>A0ABU5CJT5</accession>
<reference evidence="2 3" key="1">
    <citation type="submission" date="2023-10" db="EMBL/GenBank/DDBJ databases">
        <title>179-bfca-hs.</title>
        <authorList>
            <person name="Miliotis G."/>
            <person name="Sengupta P."/>
            <person name="Hameed A."/>
            <person name="Chuvochina M."/>
            <person name="Mcdonagh F."/>
            <person name="Simpson A.C."/>
            <person name="Singh N.K."/>
            <person name="Rekha P.D."/>
            <person name="Raman K."/>
            <person name="Hugenholtz P."/>
            <person name="Venkateswaran K."/>
        </authorList>
    </citation>
    <scope>NUCLEOTIDE SEQUENCE [LARGE SCALE GENOMIC DNA]</scope>
    <source>
        <strain evidence="2 3">179-BFC-A-HS</strain>
    </source>
</reference>
<evidence type="ECO:0000313" key="3">
    <source>
        <dbReference type="Proteomes" id="UP001228376"/>
    </source>
</evidence>
<evidence type="ECO:0000313" key="2">
    <source>
        <dbReference type="EMBL" id="MDY0406576.1"/>
    </source>
</evidence>
<dbReference type="EMBL" id="JAROCA020000002">
    <property type="protein sequence ID" value="MDY0406576.1"/>
    <property type="molecule type" value="Genomic_DNA"/>
</dbReference>
<comment type="caution">
    <text evidence="2">The sequence shown here is derived from an EMBL/GenBank/DDBJ whole genome shotgun (WGS) entry which is preliminary data.</text>
</comment>
<name>A0ABU5CJT5_9BACI</name>
<keyword evidence="1" id="KW-1133">Transmembrane helix</keyword>
<protein>
    <submittedName>
        <fullName evidence="2">Uncharacterized protein</fullName>
    </submittedName>
</protein>
<proteinExistence type="predicted"/>
<keyword evidence="3" id="KW-1185">Reference proteome</keyword>
<sequence length="79" mass="9080">MKFLLRALYSIWLLIFLAVVAALSVTFSAFFVFLAVTIGIYQLLLETIAVFDDCIVLRPARSDKLSLEMPKWYTAKQKF</sequence>